<dbReference type="PANTHER" id="PTHR32063:SF8">
    <property type="entry name" value="CATION EFFLUX PROTEIN"/>
    <property type="match status" value="1"/>
</dbReference>
<evidence type="ECO:0000256" key="2">
    <source>
        <dbReference type="SAM" id="Phobius"/>
    </source>
</evidence>
<dbReference type="PANTHER" id="PTHR32063">
    <property type="match status" value="1"/>
</dbReference>
<dbReference type="GO" id="GO:0042910">
    <property type="term" value="F:xenobiotic transmembrane transporter activity"/>
    <property type="evidence" value="ECO:0007669"/>
    <property type="project" value="TreeGrafter"/>
</dbReference>
<feature type="transmembrane region" description="Helical" evidence="2">
    <location>
        <begin position="358"/>
        <end position="379"/>
    </location>
</feature>
<dbReference type="STRING" id="1128970.SAMN04487935_0904"/>
<accession>A0A1G8TBP5</accession>
<organism evidence="3 4">
    <name type="scientific">Flavobacterium noncentrifugens</name>
    <dbReference type="NCBI Taxonomy" id="1128970"/>
    <lineage>
        <taxon>Bacteria</taxon>
        <taxon>Pseudomonadati</taxon>
        <taxon>Bacteroidota</taxon>
        <taxon>Flavobacteriia</taxon>
        <taxon>Flavobacteriales</taxon>
        <taxon>Flavobacteriaceae</taxon>
        <taxon>Flavobacterium</taxon>
    </lineage>
</organism>
<dbReference type="PRINTS" id="PR00702">
    <property type="entry name" value="ACRIFLAVINRP"/>
</dbReference>
<dbReference type="Proteomes" id="UP000199580">
    <property type="component" value="Unassembled WGS sequence"/>
</dbReference>
<keyword evidence="4" id="KW-1185">Reference proteome</keyword>
<feature type="transmembrane region" description="Helical" evidence="2">
    <location>
        <begin position="435"/>
        <end position="454"/>
    </location>
</feature>
<feature type="transmembrane region" description="Helical" evidence="2">
    <location>
        <begin position="565"/>
        <end position="584"/>
    </location>
</feature>
<dbReference type="SUPFAM" id="SSF82866">
    <property type="entry name" value="Multidrug efflux transporter AcrB transmembrane domain"/>
    <property type="match status" value="2"/>
</dbReference>
<dbReference type="RefSeq" id="WP_091392166.1">
    <property type="nucleotide sequence ID" value="NZ_BKAI01000002.1"/>
</dbReference>
<dbReference type="Gene3D" id="1.20.1640.10">
    <property type="entry name" value="Multidrug efflux transporter AcrB transmembrane domain"/>
    <property type="match status" value="2"/>
</dbReference>
<keyword evidence="2" id="KW-1133">Transmembrane helix</keyword>
<keyword evidence="2" id="KW-0812">Transmembrane</keyword>
<dbReference type="SUPFAM" id="SSF82693">
    <property type="entry name" value="Multidrug efflux transporter AcrB pore domain, PN1, PN2, PC1 and PC2 subdomains"/>
    <property type="match status" value="2"/>
</dbReference>
<dbReference type="InterPro" id="IPR001036">
    <property type="entry name" value="Acrflvin-R"/>
</dbReference>
<dbReference type="InterPro" id="IPR027463">
    <property type="entry name" value="AcrB_DN_DC_subdom"/>
</dbReference>
<dbReference type="AlphaFoldDB" id="A0A1G8TBP5"/>
<sequence length="1094" mass="119663">MNLIRFALRKPISILVLVAGLFFFGIGAVKTIKVDILPKMNLPVIYLAHPFGGYTPNQMESYFAKNYVNILLFANGVKSIETKNTQGLTLMKVTYYEDTNMAQAAAELSALSNRIQAGFPPGSQPPFIIRFDASSLPVGQLVLSSKTKSNNELQDLANVYVRASFTSIPGLLSPPPFGGSPRTIEVNVDPDLLRSHNLTPDQIVEAIKINNQTAPSGNVRIGDQNYITPTNNTIKEVKDFEKIPLFKGGVQNLYLGDVATVKDGADITAGYALVNGKRSVYVSIAKAGDASTWEVVQNLKKQLPKIQSTLPEDVSLSYEFDQSVYVINSVKSLITEGAIGAILTGLMVLLFLGDKRAAFIVILTIPISIISGVLFLKLFGQTINLMSLSGLALAIGILVDESTVTIENIHQHLDMGKPKALAIWDACQEIALPKLLILLCILAVFAPAFTMTGIPGALFLPLAMAIGFSMIISFLLSQTFVPIMANWLMKDHAHPNHGPEITDDEAEFVASGMIEGSNADFSEQKKALVQRDDFNNDGKISRFEKFRNRFMKLIDRMFPFRKTVALAYLLGITAIAILLLNVIGQDVFPKTNSEQFQLRLRAADGTRLERTEEKALVTLKELEKMVGKEHISITSVYVGQHPSLFSVSPIYLFMAGPHEAVFQVALKEYHADMDVFKDDFRKRIKKVLPDVKLSFEPIELTDKVLSQGSPTPIEIRIAGKNKKANEQYAAKIIDKLNKINYFRDVQLGQPIKYPSLDINIDRVRAAQLGVDMNDISRSLIASTSSSRYTEKNTWIDEKAGLSYNVQVQVPLNKMKSESDMGEIPLLKNATRPVLSDVATITPSFTYGENDNLGAMPYISVTANIDHTDLGTAVKDVNNTITSLGELPRGMFIEPIGLSKVLVETMDSLQSGLLVAVIVIFLMLSANFQSFKVSLVILTTVPAVVLGALLMLLLTGSTLNLQSYMGIIMSVGVSIANAVLLVTNAEQLRKHNGNALESAREAASLRLRPIIMTSIAMIAGMLPMAIGHGDGGEQVAPLGRAVIGGLLFSTFTVLIILPMIFAWAQGKSSTQSVSLDPEDKESKHYISSLHTQHEK</sequence>
<dbReference type="Pfam" id="PF00873">
    <property type="entry name" value="ACR_tran"/>
    <property type="match status" value="1"/>
</dbReference>
<proteinExistence type="predicted"/>
<protein>
    <submittedName>
        <fullName evidence="3">Multidrug efflux pump subunit AcrB</fullName>
    </submittedName>
</protein>
<dbReference type="OrthoDB" id="9757876at2"/>
<feature type="transmembrane region" description="Helical" evidence="2">
    <location>
        <begin position="460"/>
        <end position="481"/>
    </location>
</feature>
<feature type="region of interest" description="Disordered" evidence="1">
    <location>
        <begin position="1071"/>
        <end position="1094"/>
    </location>
</feature>
<evidence type="ECO:0000313" key="4">
    <source>
        <dbReference type="Proteomes" id="UP000199580"/>
    </source>
</evidence>
<dbReference type="Gene3D" id="3.30.70.1440">
    <property type="entry name" value="Multidrug efflux transporter AcrB pore domain"/>
    <property type="match status" value="1"/>
</dbReference>
<reference evidence="3 4" key="1">
    <citation type="submission" date="2016-10" db="EMBL/GenBank/DDBJ databases">
        <authorList>
            <person name="de Groot N.N."/>
        </authorList>
    </citation>
    <scope>NUCLEOTIDE SEQUENCE [LARGE SCALE GENOMIC DNA]</scope>
    <source>
        <strain evidence="3 4">CGMCC 1.10076</strain>
    </source>
</reference>
<feature type="transmembrane region" description="Helical" evidence="2">
    <location>
        <begin position="960"/>
        <end position="981"/>
    </location>
</feature>
<dbReference type="EMBL" id="FNEZ01000001">
    <property type="protein sequence ID" value="SDJ38814.1"/>
    <property type="molecule type" value="Genomic_DNA"/>
</dbReference>
<dbReference type="Gene3D" id="3.30.2090.10">
    <property type="entry name" value="Multidrug efflux transporter AcrB TolC docking domain, DN and DC subdomains"/>
    <property type="match status" value="2"/>
</dbReference>
<keyword evidence="2" id="KW-0472">Membrane</keyword>
<feature type="transmembrane region" description="Helical" evidence="2">
    <location>
        <begin position="934"/>
        <end position="954"/>
    </location>
</feature>
<evidence type="ECO:0000313" key="3">
    <source>
        <dbReference type="EMBL" id="SDJ38814.1"/>
    </source>
</evidence>
<dbReference type="Gene3D" id="3.30.70.1430">
    <property type="entry name" value="Multidrug efflux transporter AcrB pore domain"/>
    <property type="match status" value="2"/>
</dbReference>
<dbReference type="SUPFAM" id="SSF82714">
    <property type="entry name" value="Multidrug efflux transporter AcrB TolC docking domain, DN and DC subdomains"/>
    <property type="match status" value="2"/>
</dbReference>
<evidence type="ECO:0000256" key="1">
    <source>
        <dbReference type="SAM" id="MobiDB-lite"/>
    </source>
</evidence>
<dbReference type="Gene3D" id="3.30.70.1320">
    <property type="entry name" value="Multidrug efflux transporter AcrB pore domain like"/>
    <property type="match status" value="1"/>
</dbReference>
<gene>
    <name evidence="3" type="ORF">SAMN04487935_0904</name>
</gene>
<feature type="transmembrane region" description="Helical" evidence="2">
    <location>
        <begin position="12"/>
        <end position="32"/>
    </location>
</feature>
<feature type="transmembrane region" description="Helical" evidence="2">
    <location>
        <begin position="1009"/>
        <end position="1028"/>
    </location>
</feature>
<name>A0A1G8TBP5_9FLAO</name>
<feature type="transmembrane region" description="Helical" evidence="2">
    <location>
        <begin position="908"/>
        <end position="927"/>
    </location>
</feature>
<dbReference type="GO" id="GO:0005886">
    <property type="term" value="C:plasma membrane"/>
    <property type="evidence" value="ECO:0007669"/>
    <property type="project" value="TreeGrafter"/>
</dbReference>
<feature type="transmembrane region" description="Helical" evidence="2">
    <location>
        <begin position="1040"/>
        <end position="1063"/>
    </location>
</feature>